<organism evidence="1 2">
    <name type="scientific">Microbacterium sediminicola</name>
    <dbReference type="NCBI Taxonomy" id="415210"/>
    <lineage>
        <taxon>Bacteria</taxon>
        <taxon>Bacillati</taxon>
        <taxon>Actinomycetota</taxon>
        <taxon>Actinomycetes</taxon>
        <taxon>Micrococcales</taxon>
        <taxon>Microbacteriaceae</taxon>
        <taxon>Microbacterium</taxon>
    </lineage>
</organism>
<proteinExistence type="predicted"/>
<gene>
    <name evidence="1" type="ORF">GCM10009808_00110</name>
</gene>
<reference evidence="1 2" key="1">
    <citation type="journal article" date="2019" name="Int. J. Syst. Evol. Microbiol.">
        <title>The Global Catalogue of Microorganisms (GCM) 10K type strain sequencing project: providing services to taxonomists for standard genome sequencing and annotation.</title>
        <authorList>
            <consortium name="The Broad Institute Genomics Platform"/>
            <consortium name="The Broad Institute Genome Sequencing Center for Infectious Disease"/>
            <person name="Wu L."/>
            <person name="Ma J."/>
        </authorList>
    </citation>
    <scope>NUCLEOTIDE SEQUENCE [LARGE SCALE GENOMIC DNA]</scope>
    <source>
        <strain evidence="1 2">JCM 15577</strain>
    </source>
</reference>
<dbReference type="Proteomes" id="UP001501690">
    <property type="component" value="Unassembled WGS sequence"/>
</dbReference>
<dbReference type="Gene3D" id="3.40.50.2000">
    <property type="entry name" value="Glycogen Phosphorylase B"/>
    <property type="match status" value="2"/>
</dbReference>
<evidence type="ECO:0000313" key="2">
    <source>
        <dbReference type="Proteomes" id="UP001501690"/>
    </source>
</evidence>
<dbReference type="RefSeq" id="WP_344067622.1">
    <property type="nucleotide sequence ID" value="NZ_BAAAPL010000001.1"/>
</dbReference>
<name>A0ABN2HFJ9_9MICO</name>
<keyword evidence="2" id="KW-1185">Reference proteome</keyword>
<protein>
    <submittedName>
        <fullName evidence="1">GDP-mannose--glycolipid 4-beta-D-mannosyltransferase</fullName>
    </submittedName>
</protein>
<dbReference type="SUPFAM" id="SSF53756">
    <property type="entry name" value="UDP-Glycosyltransferase/glycogen phosphorylase"/>
    <property type="match status" value="1"/>
</dbReference>
<dbReference type="EMBL" id="BAAAPL010000001">
    <property type="protein sequence ID" value="GAA1687105.1"/>
    <property type="molecule type" value="Genomic_DNA"/>
</dbReference>
<accession>A0ABN2HFJ9</accession>
<comment type="caution">
    <text evidence="1">The sequence shown here is derived from an EMBL/GenBank/DDBJ whole genome shotgun (WGS) entry which is preliminary data.</text>
</comment>
<evidence type="ECO:0000313" key="1">
    <source>
        <dbReference type="EMBL" id="GAA1687105.1"/>
    </source>
</evidence>
<sequence>MRSTALTVLWSTGPLKPDDNPYLHQLMAGVREQVTVLPLSTKAALLTRPDVFHVHWPHQLYRAAGWPKTLIKRVLSTWLLLRLRARRVPVVLTVHNRASHEREGGFEGWMLRLLERLITTRIYLNAAADNDLTQGVVMLHPDYRDWLTAHGALGAGSPGAEVEAERDVVLFGMLRPYKGIEALLDAATAAGATLTVTGRALDPDYGRALAERFAGAATAELDERHRDDTELVAEIRRHRLVCLPYPHMYNSGALLYALSVGRPVLVPSSGANEAIAAEVGADWVMLYDGDLTGEVVADALRRVPDSGGPDLSKRDWPTHIAAHVALYRELAARRG</sequence>